<protein>
    <recommendedName>
        <fullName evidence="5">Secreted protein</fullName>
    </recommendedName>
</protein>
<sequence length="510" mass="51507">MSLNRPVLALVGAVTALAAVSAVAAVTTSADGKTPSASVAERRPVQRSTLVCPQPSTSELGETHLTAFTPAGGSGGGSDGGEAEAGLLPAVSTLDNGGTDRRGEDAEPLVPLTEPGTPVVHSADSTEVPALSGTATGALAPGWTVQQTTVIPGGGGRGLLGLACSAPDTRFWFAAVSTAEERLDYVHLTNPDEAPATVDLQLYGPDGLVETESGTGITVPAHSTVPVLLSTLTPEPLEDVTLHVAARAGRIGAQVQALDEERGADWITPSAGTTGTVVIPGIPGDATEVRLTAFTPGDSDVRLSVALAGASSSFTPAGQEALQVKSGMTTSVELKDLTRGEPASLVLTPEEGTADVPVVAAVRVTRGGEDEDDAGQEIAFLPSTAPVQERATAAGSGRKDGTLFLTAPGEAAKVKVTASPGAEGGTPADRTVELEPGTTTAVDDLVPEGGDGRFALTVERVSGGPVHVARMLEQPEDGVPMFTLQALSDDRGTVAVPPAREDLSILTEDD</sequence>
<evidence type="ECO:0000256" key="1">
    <source>
        <dbReference type="SAM" id="MobiDB-lite"/>
    </source>
</evidence>
<evidence type="ECO:0000256" key="2">
    <source>
        <dbReference type="SAM" id="SignalP"/>
    </source>
</evidence>
<feature type="region of interest" description="Disordered" evidence="1">
    <location>
        <begin position="91"/>
        <end position="119"/>
    </location>
</feature>
<reference evidence="3" key="1">
    <citation type="submission" date="2020-09" db="EMBL/GenBank/DDBJ databases">
        <title>Secondary metabolite and genome analysis of marine Streptomyces chumphonensis KK1-2T.</title>
        <authorList>
            <person name="Phongsopitanun W."/>
            <person name="Kanchanasin P."/>
            <person name="Pittayakhajonwut P."/>
            <person name="Suwanborirux K."/>
            <person name="Tanasupawat S."/>
        </authorList>
    </citation>
    <scope>NUCLEOTIDE SEQUENCE</scope>
    <source>
        <strain evidence="3">KK1-2</strain>
    </source>
</reference>
<keyword evidence="4" id="KW-1185">Reference proteome</keyword>
<feature type="region of interest" description="Disordered" evidence="1">
    <location>
        <begin position="27"/>
        <end position="48"/>
    </location>
</feature>
<evidence type="ECO:0008006" key="5">
    <source>
        <dbReference type="Google" id="ProtNLM"/>
    </source>
</evidence>
<feature type="chain" id="PRO_5039578879" description="Secreted protein" evidence="2">
    <location>
        <begin position="25"/>
        <end position="510"/>
    </location>
</feature>
<name>A0A927IF96_9ACTN</name>
<dbReference type="InterPro" id="IPR043777">
    <property type="entry name" value="DUF5719"/>
</dbReference>
<organism evidence="3 4">
    <name type="scientific">Streptomyces chumphonensis</name>
    <dbReference type="NCBI Taxonomy" id="1214925"/>
    <lineage>
        <taxon>Bacteria</taxon>
        <taxon>Bacillati</taxon>
        <taxon>Actinomycetota</taxon>
        <taxon>Actinomycetes</taxon>
        <taxon>Kitasatosporales</taxon>
        <taxon>Streptomycetaceae</taxon>
        <taxon>Streptomyces</taxon>
    </lineage>
</organism>
<evidence type="ECO:0000313" key="4">
    <source>
        <dbReference type="Proteomes" id="UP000632289"/>
    </source>
</evidence>
<feature type="region of interest" description="Disordered" evidence="1">
    <location>
        <begin position="66"/>
        <end position="85"/>
    </location>
</feature>
<feature type="signal peptide" evidence="2">
    <location>
        <begin position="1"/>
        <end position="24"/>
    </location>
</feature>
<accession>A0A927IF96</accession>
<dbReference type="EMBL" id="JACXYU010000017">
    <property type="protein sequence ID" value="MBD3934544.1"/>
    <property type="molecule type" value="Genomic_DNA"/>
</dbReference>
<dbReference type="RefSeq" id="WP_191211832.1">
    <property type="nucleotide sequence ID" value="NZ_BAABKL010000050.1"/>
</dbReference>
<dbReference type="Proteomes" id="UP000632289">
    <property type="component" value="Unassembled WGS sequence"/>
</dbReference>
<gene>
    <name evidence="3" type="ORF">IF129_23640</name>
</gene>
<keyword evidence="2" id="KW-0732">Signal</keyword>
<comment type="caution">
    <text evidence="3">The sequence shown here is derived from an EMBL/GenBank/DDBJ whole genome shotgun (WGS) entry which is preliminary data.</text>
</comment>
<proteinExistence type="predicted"/>
<evidence type="ECO:0000313" key="3">
    <source>
        <dbReference type="EMBL" id="MBD3934544.1"/>
    </source>
</evidence>
<dbReference type="Pfam" id="PF18986">
    <property type="entry name" value="DUF5719"/>
    <property type="match status" value="1"/>
</dbReference>
<dbReference type="AlphaFoldDB" id="A0A927IF96"/>